<organism evidence="5 6">
    <name type="scientific">Aureimonas jatrophae</name>
    <dbReference type="NCBI Taxonomy" id="1166073"/>
    <lineage>
        <taxon>Bacteria</taxon>
        <taxon>Pseudomonadati</taxon>
        <taxon>Pseudomonadota</taxon>
        <taxon>Alphaproteobacteria</taxon>
        <taxon>Hyphomicrobiales</taxon>
        <taxon>Aurantimonadaceae</taxon>
        <taxon>Aureimonas</taxon>
    </lineage>
</organism>
<evidence type="ECO:0000259" key="4">
    <source>
        <dbReference type="PROSITE" id="PS50887"/>
    </source>
</evidence>
<dbReference type="PROSITE" id="PS50887">
    <property type="entry name" value="GGDEF"/>
    <property type="match status" value="1"/>
</dbReference>
<feature type="transmembrane region" description="Helical" evidence="3">
    <location>
        <begin position="17"/>
        <end position="39"/>
    </location>
</feature>
<reference evidence="5 6" key="1">
    <citation type="submission" date="2016-10" db="EMBL/GenBank/DDBJ databases">
        <authorList>
            <person name="de Groot N.N."/>
        </authorList>
    </citation>
    <scope>NUCLEOTIDE SEQUENCE [LARGE SCALE GENOMIC DNA]</scope>
    <source>
        <strain evidence="6">L7-484,KACC 16230,DSM 25025</strain>
    </source>
</reference>
<dbReference type="PANTHER" id="PTHR45138">
    <property type="entry name" value="REGULATORY COMPONENTS OF SENSORY TRANSDUCTION SYSTEM"/>
    <property type="match status" value="1"/>
</dbReference>
<dbReference type="Gene3D" id="3.30.450.20">
    <property type="entry name" value="PAS domain"/>
    <property type="match status" value="2"/>
</dbReference>
<dbReference type="Gene3D" id="3.30.70.270">
    <property type="match status" value="1"/>
</dbReference>
<dbReference type="EC" id="2.7.7.65" evidence="1"/>
<dbReference type="FunFam" id="3.30.70.270:FF:000001">
    <property type="entry name" value="Diguanylate cyclase domain protein"/>
    <property type="match status" value="1"/>
</dbReference>
<dbReference type="InterPro" id="IPR043128">
    <property type="entry name" value="Rev_trsase/Diguanyl_cyclase"/>
</dbReference>
<dbReference type="CDD" id="cd12915">
    <property type="entry name" value="PDC2_DGC_like"/>
    <property type="match status" value="1"/>
</dbReference>
<keyword evidence="3" id="KW-0472">Membrane</keyword>
<dbReference type="GO" id="GO:0043709">
    <property type="term" value="P:cell adhesion involved in single-species biofilm formation"/>
    <property type="evidence" value="ECO:0007669"/>
    <property type="project" value="TreeGrafter"/>
</dbReference>
<feature type="domain" description="GGDEF" evidence="4">
    <location>
        <begin position="357"/>
        <end position="497"/>
    </location>
</feature>
<dbReference type="GO" id="GO:0052621">
    <property type="term" value="F:diguanylate cyclase activity"/>
    <property type="evidence" value="ECO:0007669"/>
    <property type="project" value="UniProtKB-EC"/>
</dbReference>
<dbReference type="Pfam" id="PF22588">
    <property type="entry name" value="dCache_1_like"/>
    <property type="match status" value="1"/>
</dbReference>
<dbReference type="SUPFAM" id="SSF55073">
    <property type="entry name" value="Nucleotide cyclase"/>
    <property type="match status" value="1"/>
</dbReference>
<keyword evidence="6" id="KW-1185">Reference proteome</keyword>
<feature type="transmembrane region" description="Helical" evidence="3">
    <location>
        <begin position="292"/>
        <end position="309"/>
    </location>
</feature>
<evidence type="ECO:0000256" key="2">
    <source>
        <dbReference type="ARBA" id="ARBA00034247"/>
    </source>
</evidence>
<dbReference type="AlphaFoldDB" id="A0A1H0D0N9"/>
<dbReference type="NCBIfam" id="TIGR00254">
    <property type="entry name" value="GGDEF"/>
    <property type="match status" value="1"/>
</dbReference>
<evidence type="ECO:0000313" key="6">
    <source>
        <dbReference type="Proteomes" id="UP000198793"/>
    </source>
</evidence>
<dbReference type="InterPro" id="IPR000160">
    <property type="entry name" value="GGDEF_dom"/>
</dbReference>
<dbReference type="GO" id="GO:1902201">
    <property type="term" value="P:negative regulation of bacterial-type flagellum-dependent cell motility"/>
    <property type="evidence" value="ECO:0007669"/>
    <property type="project" value="TreeGrafter"/>
</dbReference>
<accession>A0A1H0D0N9</accession>
<proteinExistence type="predicted"/>
<dbReference type="InterPro" id="IPR054327">
    <property type="entry name" value="His-kinase-like_sensor"/>
</dbReference>
<dbReference type="InterPro" id="IPR050469">
    <property type="entry name" value="Diguanylate_Cyclase"/>
</dbReference>
<comment type="catalytic activity">
    <reaction evidence="2">
        <text>2 GTP = 3',3'-c-di-GMP + 2 diphosphate</text>
        <dbReference type="Rhea" id="RHEA:24898"/>
        <dbReference type="ChEBI" id="CHEBI:33019"/>
        <dbReference type="ChEBI" id="CHEBI:37565"/>
        <dbReference type="ChEBI" id="CHEBI:58805"/>
        <dbReference type="EC" id="2.7.7.65"/>
    </reaction>
</comment>
<name>A0A1H0D0N9_9HYPH</name>
<gene>
    <name evidence="5" type="ORF">SAMN05192530_101542</name>
</gene>
<evidence type="ECO:0000256" key="1">
    <source>
        <dbReference type="ARBA" id="ARBA00012528"/>
    </source>
</evidence>
<dbReference type="CDD" id="cd01949">
    <property type="entry name" value="GGDEF"/>
    <property type="match status" value="1"/>
</dbReference>
<evidence type="ECO:0000256" key="3">
    <source>
        <dbReference type="SAM" id="Phobius"/>
    </source>
</evidence>
<dbReference type="PANTHER" id="PTHR45138:SF9">
    <property type="entry name" value="DIGUANYLATE CYCLASE DGCM-RELATED"/>
    <property type="match status" value="1"/>
</dbReference>
<keyword evidence="3" id="KW-1133">Transmembrane helix</keyword>
<evidence type="ECO:0000313" key="5">
    <source>
        <dbReference type="EMBL" id="SDN63606.1"/>
    </source>
</evidence>
<protein>
    <recommendedName>
        <fullName evidence="1">diguanylate cyclase</fullName>
        <ecNumber evidence="1">2.7.7.65</ecNumber>
    </recommendedName>
</protein>
<keyword evidence="3" id="KW-0812">Transmembrane</keyword>
<dbReference type="SMART" id="SM00267">
    <property type="entry name" value="GGDEF"/>
    <property type="match status" value="1"/>
</dbReference>
<sequence>MSVGDTTAGGEDRAMRLWFRVVVSLLCITLLAVSFWFHFADMRAARERVEHEAVLMARALSRHAADLTNLVDMLQFDMIQSAGQIMRGELDAPGAESIWRDRLRRLDAVESICAFDRTGRLVLASGEECARAPQLEWFRPFPAIASKVDQIGMPFRSRTGQDWLIPVMETWQDAARRPMGIVVLTLRSDYLSSVYNNYDVTGRSGIALYRADGVLLSRFPMVDDRIGRTFADTEAFRPSLSLPSGLTSGPSPIDGIDRVRAFERVPNAALKVFVALDVGALAGWSATTLASFAALALLIVCVLVVSRQLDRHLASNFDTREKMTLQARTDALTGLPNRRAFDEAVAREWANAAANGTSLSMLLLDVDQFKAFNDTYGHLSGDACLRRVAITLQQGTFETIGHLARYGGEEFALLLIDVTPSVAVLVANHLRASVQALQMRHAGNKGHGVVTVSIGVATQDLMDAPAGMTPADLIARADQALYRAKNAGRNRVESLRETDDDVVALRA</sequence>
<dbReference type="Pfam" id="PF00990">
    <property type="entry name" value="GGDEF"/>
    <property type="match status" value="1"/>
</dbReference>
<dbReference type="GO" id="GO:0005886">
    <property type="term" value="C:plasma membrane"/>
    <property type="evidence" value="ECO:0007669"/>
    <property type="project" value="TreeGrafter"/>
</dbReference>
<dbReference type="EMBL" id="FNIT01000001">
    <property type="protein sequence ID" value="SDN63606.1"/>
    <property type="molecule type" value="Genomic_DNA"/>
</dbReference>
<dbReference type="Proteomes" id="UP000198793">
    <property type="component" value="Unassembled WGS sequence"/>
</dbReference>
<dbReference type="InterPro" id="IPR029787">
    <property type="entry name" value="Nucleotide_cyclase"/>
</dbReference>
<dbReference type="STRING" id="1166073.SAMN05192530_101542"/>